<gene>
    <name evidence="2" type="ORF">HJG54_07810</name>
</gene>
<dbReference type="SUPFAM" id="SSF51735">
    <property type="entry name" value="NAD(P)-binding Rossmann-fold domains"/>
    <property type="match status" value="1"/>
</dbReference>
<protein>
    <submittedName>
        <fullName evidence="2">SDR family oxidoreductase</fullName>
    </submittedName>
</protein>
<feature type="domain" description="NmrA-like" evidence="1">
    <location>
        <begin position="2"/>
        <end position="228"/>
    </location>
</feature>
<name>A0AA96WCW6_9CYAN</name>
<evidence type="ECO:0000259" key="1">
    <source>
        <dbReference type="Pfam" id="PF05368"/>
    </source>
</evidence>
<organism evidence="2">
    <name type="scientific">Leptolyngbya sp. NK1-12</name>
    <dbReference type="NCBI Taxonomy" id="2547451"/>
    <lineage>
        <taxon>Bacteria</taxon>
        <taxon>Bacillati</taxon>
        <taxon>Cyanobacteriota</taxon>
        <taxon>Cyanophyceae</taxon>
        <taxon>Leptolyngbyales</taxon>
        <taxon>Leptolyngbyaceae</taxon>
        <taxon>Leptolyngbya group</taxon>
        <taxon>Leptolyngbya</taxon>
    </lineage>
</organism>
<proteinExistence type="predicted"/>
<dbReference type="PANTHER" id="PTHR43162">
    <property type="match status" value="1"/>
</dbReference>
<dbReference type="RefSeq" id="WP_316434307.1">
    <property type="nucleotide sequence ID" value="NZ_CP053586.1"/>
</dbReference>
<dbReference type="EMBL" id="CP053586">
    <property type="protein sequence ID" value="WNZ22768.1"/>
    <property type="molecule type" value="Genomic_DNA"/>
</dbReference>
<dbReference type="InterPro" id="IPR036291">
    <property type="entry name" value="NAD(P)-bd_dom_sf"/>
</dbReference>
<accession>A0AA96WCW6</accession>
<evidence type="ECO:0000313" key="2">
    <source>
        <dbReference type="EMBL" id="WNZ22768.1"/>
    </source>
</evidence>
<dbReference type="PANTHER" id="PTHR43162:SF1">
    <property type="entry name" value="PRESTALK A DIFFERENTIATION PROTEIN A"/>
    <property type="match status" value="1"/>
</dbReference>
<reference evidence="2" key="1">
    <citation type="submission" date="2020-05" db="EMBL/GenBank/DDBJ databases">
        <authorList>
            <person name="Zhu T."/>
            <person name="Keshari N."/>
            <person name="Lu X."/>
        </authorList>
    </citation>
    <scope>NUCLEOTIDE SEQUENCE</scope>
    <source>
        <strain evidence="2">NK1-12</strain>
    </source>
</reference>
<dbReference type="AlphaFoldDB" id="A0AA96WCW6"/>
<dbReference type="InterPro" id="IPR008030">
    <property type="entry name" value="NmrA-like"/>
</dbReference>
<dbReference type="Gene3D" id="3.90.25.10">
    <property type="entry name" value="UDP-galactose 4-epimerase, domain 1"/>
    <property type="match status" value="1"/>
</dbReference>
<dbReference type="Gene3D" id="3.40.50.720">
    <property type="entry name" value="NAD(P)-binding Rossmann-like Domain"/>
    <property type="match status" value="1"/>
</dbReference>
<sequence length="294" mass="32465">MTILVSGATGNIGGEVIRHLLERKASIRALVRDRQKAANLEAQGVELAQGDFNQPETLEAALRGAETAFLVMPNDSHQVRLEGNFIDAATRAGVHHVVKLSVLRSGELPSTFQQWHRQIEEHLEASGMTWTHLRPNMLMQNMRWFIETMVQQGAFYHSIAGDTPISHIDARDVAAVAALCLTQSGHENQAYALTGAEAISFEQVTQYFASALSQSLQFIQVAPADMKAARLANGEPEWYLDAEAQLFECWQSGAGAMITPTYSDLMQRSPNTFESYAREYVQARTQNFQSPAGA</sequence>
<dbReference type="InterPro" id="IPR051604">
    <property type="entry name" value="Ergot_Alk_Oxidoreductase"/>
</dbReference>
<dbReference type="Pfam" id="PF05368">
    <property type="entry name" value="NmrA"/>
    <property type="match status" value="1"/>
</dbReference>
<dbReference type="CDD" id="cd05269">
    <property type="entry name" value="TMR_SDR_a"/>
    <property type="match status" value="1"/>
</dbReference>